<dbReference type="KEGG" id="bze:COCCADRAFT_98448"/>
<keyword evidence="2" id="KW-1185">Reference proteome</keyword>
<protein>
    <submittedName>
        <fullName evidence="1">Uncharacterized protein</fullName>
    </submittedName>
</protein>
<evidence type="ECO:0000313" key="2">
    <source>
        <dbReference type="Proteomes" id="UP000053841"/>
    </source>
</evidence>
<dbReference type="HOGENOM" id="CLU_2612418_0_0_1"/>
<dbReference type="GeneID" id="19154577"/>
<feature type="non-terminal residue" evidence="1">
    <location>
        <position position="1"/>
    </location>
</feature>
<organism evidence="1 2">
    <name type="scientific">Cochliobolus carbonum (strain 26-R-13)</name>
    <name type="common">Maize leaf spot fungus</name>
    <name type="synonym">Bipolaris zeicola</name>
    <dbReference type="NCBI Taxonomy" id="930089"/>
    <lineage>
        <taxon>Eukaryota</taxon>
        <taxon>Fungi</taxon>
        <taxon>Dikarya</taxon>
        <taxon>Ascomycota</taxon>
        <taxon>Pezizomycotina</taxon>
        <taxon>Dothideomycetes</taxon>
        <taxon>Pleosporomycetidae</taxon>
        <taxon>Pleosporales</taxon>
        <taxon>Pleosporineae</taxon>
        <taxon>Pleosporaceae</taxon>
        <taxon>Bipolaris</taxon>
    </lineage>
</organism>
<dbReference type="AlphaFoldDB" id="W6Y3G5"/>
<gene>
    <name evidence="1" type="ORF">COCCADRAFT_98448</name>
</gene>
<accession>W6Y3G5</accession>
<dbReference type="Proteomes" id="UP000053841">
    <property type="component" value="Unassembled WGS sequence"/>
</dbReference>
<dbReference type="RefSeq" id="XP_007713172.1">
    <property type="nucleotide sequence ID" value="XM_007714982.1"/>
</dbReference>
<evidence type="ECO:0000313" key="1">
    <source>
        <dbReference type="EMBL" id="EUC32508.1"/>
    </source>
</evidence>
<dbReference type="EMBL" id="KI964631">
    <property type="protein sequence ID" value="EUC32508.1"/>
    <property type="molecule type" value="Genomic_DNA"/>
</dbReference>
<name>W6Y3G5_COCC2</name>
<proteinExistence type="predicted"/>
<reference evidence="1 2" key="1">
    <citation type="journal article" date="2013" name="PLoS Genet.">
        <title>Comparative genome structure, secondary metabolite, and effector coding capacity across Cochliobolus pathogens.</title>
        <authorList>
            <person name="Condon B.J."/>
            <person name="Leng Y."/>
            <person name="Wu D."/>
            <person name="Bushley K.E."/>
            <person name="Ohm R.A."/>
            <person name="Otillar R."/>
            <person name="Martin J."/>
            <person name="Schackwitz W."/>
            <person name="Grimwood J."/>
            <person name="MohdZainudin N."/>
            <person name="Xue C."/>
            <person name="Wang R."/>
            <person name="Manning V.A."/>
            <person name="Dhillon B."/>
            <person name="Tu Z.J."/>
            <person name="Steffenson B.J."/>
            <person name="Salamov A."/>
            <person name="Sun H."/>
            <person name="Lowry S."/>
            <person name="LaButti K."/>
            <person name="Han J."/>
            <person name="Copeland A."/>
            <person name="Lindquist E."/>
            <person name="Barry K."/>
            <person name="Schmutz J."/>
            <person name="Baker S.E."/>
            <person name="Ciuffetti L.M."/>
            <person name="Grigoriev I.V."/>
            <person name="Zhong S."/>
            <person name="Turgeon B.G."/>
        </authorList>
    </citation>
    <scope>NUCLEOTIDE SEQUENCE [LARGE SCALE GENOMIC DNA]</scope>
    <source>
        <strain evidence="1 2">26-R-13</strain>
    </source>
</reference>
<sequence>HTLSPRTLMSSQKTFIRRCLRHFLRRTVRTECRPGISLMLWATLRSEINHRHIISSIFSSLWLGSRLHFHVAFLQLSID</sequence>